<gene>
    <name evidence="2" type="ORF">RM538_04555</name>
</gene>
<dbReference type="InterPro" id="IPR036568">
    <property type="entry name" value="GGCT-like_sf"/>
</dbReference>
<comment type="caution">
    <text evidence="2">The sequence shown here is derived from an EMBL/GenBank/DDBJ whole genome shotgun (WGS) entry which is preliminary data.</text>
</comment>
<evidence type="ECO:0000259" key="1">
    <source>
        <dbReference type="Pfam" id="PF06094"/>
    </source>
</evidence>
<organism evidence="2 3">
    <name type="scientific">Patiriisocius hiemis</name>
    <dbReference type="NCBI Taxonomy" id="3075604"/>
    <lineage>
        <taxon>Bacteria</taxon>
        <taxon>Pseudomonadati</taxon>
        <taxon>Bacteroidota</taxon>
        <taxon>Flavobacteriia</taxon>
        <taxon>Flavobacteriales</taxon>
        <taxon>Flavobacteriaceae</taxon>
        <taxon>Patiriisocius</taxon>
    </lineage>
</organism>
<evidence type="ECO:0000313" key="3">
    <source>
        <dbReference type="Proteomes" id="UP001254488"/>
    </source>
</evidence>
<dbReference type="InterPro" id="IPR013024">
    <property type="entry name" value="GGCT-like"/>
</dbReference>
<feature type="domain" description="Gamma-glutamylcyclotransferase AIG2-like" evidence="1">
    <location>
        <begin position="5"/>
        <end position="110"/>
    </location>
</feature>
<dbReference type="CDD" id="cd06661">
    <property type="entry name" value="GGCT_like"/>
    <property type="match status" value="1"/>
</dbReference>
<protein>
    <submittedName>
        <fullName evidence="2">Gamma-glutamylcyclotransferase family protein</fullName>
    </submittedName>
</protein>
<dbReference type="RefSeq" id="WP_311332221.1">
    <property type="nucleotide sequence ID" value="NZ_JAVRHZ010000002.1"/>
</dbReference>
<sequence>MNELLFSYGTLQLEKVQLESFGRELKGTKELLTGYKLEQLQITDKTVLEKSEQEFHPIAVPSKDPNDKVKGTLFKISTEELKQADLYEVADYKRVKATFQSGKQGWIYVKS</sequence>
<keyword evidence="3" id="KW-1185">Reference proteome</keyword>
<dbReference type="SUPFAM" id="SSF110857">
    <property type="entry name" value="Gamma-glutamyl cyclotransferase-like"/>
    <property type="match status" value="1"/>
</dbReference>
<name>A0ABU2YAQ0_9FLAO</name>
<dbReference type="Gene3D" id="3.10.490.10">
    <property type="entry name" value="Gamma-glutamyl cyclotransferase-like"/>
    <property type="match status" value="1"/>
</dbReference>
<reference evidence="2 3" key="1">
    <citation type="submission" date="2023-09" db="EMBL/GenBank/DDBJ databases">
        <authorList>
            <person name="Rey-Velasco X."/>
        </authorList>
    </citation>
    <scope>NUCLEOTIDE SEQUENCE [LARGE SCALE GENOMIC DNA]</scope>
    <source>
        <strain evidence="2 3">W242</strain>
    </source>
</reference>
<accession>A0ABU2YAQ0</accession>
<dbReference type="EMBL" id="JAVRHZ010000002">
    <property type="protein sequence ID" value="MDT0555264.1"/>
    <property type="molecule type" value="Genomic_DNA"/>
</dbReference>
<evidence type="ECO:0000313" key="2">
    <source>
        <dbReference type="EMBL" id="MDT0555264.1"/>
    </source>
</evidence>
<dbReference type="Proteomes" id="UP001254488">
    <property type="component" value="Unassembled WGS sequence"/>
</dbReference>
<dbReference type="InterPro" id="IPR009288">
    <property type="entry name" value="AIG2-like_dom"/>
</dbReference>
<proteinExistence type="predicted"/>
<dbReference type="Pfam" id="PF06094">
    <property type="entry name" value="GGACT"/>
    <property type="match status" value="1"/>
</dbReference>